<dbReference type="AlphaFoldDB" id="A0A811V9H7"/>
<name>A0A811V9H7_CERCA</name>
<dbReference type="EMBL" id="CAJHJT010000056">
    <property type="protein sequence ID" value="CAD7011664.1"/>
    <property type="molecule type" value="Genomic_DNA"/>
</dbReference>
<sequence length="107" mass="11756">YFSFKKIPHTPDLQQHTSKSLATYANFFSLAAQTVCVETREATFVHNNTLGIPTNIHIGILVFVCNGKLVAASIRVYACIGVYLISAIFDSYAYHLLATKHVSAPGH</sequence>
<reference evidence="1" key="1">
    <citation type="submission" date="2020-11" db="EMBL/GenBank/DDBJ databases">
        <authorList>
            <person name="Whitehead M."/>
        </authorList>
    </citation>
    <scope>NUCLEOTIDE SEQUENCE</scope>
    <source>
        <strain evidence="1">EGII</strain>
    </source>
</reference>
<protein>
    <submittedName>
        <fullName evidence="1">(Mediterranean fruit fly) hypothetical protein</fullName>
    </submittedName>
</protein>
<proteinExistence type="predicted"/>
<dbReference type="Proteomes" id="UP000606786">
    <property type="component" value="Unassembled WGS sequence"/>
</dbReference>
<evidence type="ECO:0000313" key="2">
    <source>
        <dbReference type="Proteomes" id="UP000606786"/>
    </source>
</evidence>
<accession>A0A811V9H7</accession>
<gene>
    <name evidence="1" type="ORF">CCAP1982_LOCUS19750</name>
</gene>
<feature type="non-terminal residue" evidence="1">
    <location>
        <position position="1"/>
    </location>
</feature>
<keyword evidence="2" id="KW-1185">Reference proteome</keyword>
<comment type="caution">
    <text evidence="1">The sequence shown here is derived from an EMBL/GenBank/DDBJ whole genome shotgun (WGS) entry which is preliminary data.</text>
</comment>
<organism evidence="1 2">
    <name type="scientific">Ceratitis capitata</name>
    <name type="common">Mediterranean fruit fly</name>
    <name type="synonym">Tephritis capitata</name>
    <dbReference type="NCBI Taxonomy" id="7213"/>
    <lineage>
        <taxon>Eukaryota</taxon>
        <taxon>Metazoa</taxon>
        <taxon>Ecdysozoa</taxon>
        <taxon>Arthropoda</taxon>
        <taxon>Hexapoda</taxon>
        <taxon>Insecta</taxon>
        <taxon>Pterygota</taxon>
        <taxon>Neoptera</taxon>
        <taxon>Endopterygota</taxon>
        <taxon>Diptera</taxon>
        <taxon>Brachycera</taxon>
        <taxon>Muscomorpha</taxon>
        <taxon>Tephritoidea</taxon>
        <taxon>Tephritidae</taxon>
        <taxon>Ceratitis</taxon>
        <taxon>Ceratitis</taxon>
    </lineage>
</organism>
<evidence type="ECO:0000313" key="1">
    <source>
        <dbReference type="EMBL" id="CAD7011664.1"/>
    </source>
</evidence>